<dbReference type="Proteomes" id="UP000004968">
    <property type="component" value="Unassembled WGS sequence"/>
</dbReference>
<reference evidence="1 2" key="1">
    <citation type="submission" date="2010-01" db="EMBL/GenBank/DDBJ databases">
        <authorList>
            <person name="Weinstock G."/>
            <person name="Sodergren E."/>
            <person name="Clifton S."/>
            <person name="Fulton L."/>
            <person name="Fulton B."/>
            <person name="Courtney L."/>
            <person name="Fronick C."/>
            <person name="Harrison M."/>
            <person name="Strong C."/>
            <person name="Farmer C."/>
            <person name="Delahaunty K."/>
            <person name="Markovic C."/>
            <person name="Hall O."/>
            <person name="Minx P."/>
            <person name="Tomlinson C."/>
            <person name="Mitreva M."/>
            <person name="Nelson J."/>
            <person name="Hou S."/>
            <person name="Wollam A."/>
            <person name="Pepin K.H."/>
            <person name="Johnson M."/>
            <person name="Bhonagiri V."/>
            <person name="Nash W.E."/>
            <person name="Warren W."/>
            <person name="Chinwalla A."/>
            <person name="Mardis E.R."/>
            <person name="Wilson R.K."/>
        </authorList>
    </citation>
    <scope>NUCLEOTIDE SEQUENCE [LARGE SCALE GENOMIC DNA]</scope>
    <source>
        <strain evidence="1 2">DSM 13479</strain>
    </source>
</reference>
<sequence>MTTIYITAKIMFIRNIKILGVIVMVKVRDILPLIQWNDAQIIKDQDEEICLLRNDFMVGSLSEEILNMTVTGIENDENIENTVVVYVTDEED</sequence>
<comment type="caution">
    <text evidence="1">The sequence shown here is derived from an EMBL/GenBank/DDBJ whole genome shotgun (WGS) entry which is preliminary data.</text>
</comment>
<protein>
    <submittedName>
        <fullName evidence="1">Uncharacterized protein</fullName>
    </submittedName>
</protein>
<proteinExistence type="predicted"/>
<accession>D3AQ14</accession>
<dbReference type="EMBL" id="ACIO01000617">
    <property type="protein sequence ID" value="EFC96106.1"/>
    <property type="molecule type" value="Genomic_DNA"/>
</dbReference>
<gene>
    <name evidence="1" type="ORF">CLOSTHATH_05720</name>
</gene>
<evidence type="ECO:0000313" key="1">
    <source>
        <dbReference type="EMBL" id="EFC96106.1"/>
    </source>
</evidence>
<name>D3AQ14_9FIRM</name>
<dbReference type="HOGENOM" id="CLU_186777_0_0_9"/>
<evidence type="ECO:0000313" key="2">
    <source>
        <dbReference type="Proteomes" id="UP000004968"/>
    </source>
</evidence>
<organism evidence="1 2">
    <name type="scientific">Hungatella hathewayi DSM 13479</name>
    <dbReference type="NCBI Taxonomy" id="566550"/>
    <lineage>
        <taxon>Bacteria</taxon>
        <taxon>Bacillati</taxon>
        <taxon>Bacillota</taxon>
        <taxon>Clostridia</taxon>
        <taxon>Lachnospirales</taxon>
        <taxon>Lachnospiraceae</taxon>
        <taxon>Hungatella</taxon>
    </lineage>
</organism>
<dbReference type="AlphaFoldDB" id="D3AQ14"/>